<feature type="signal peptide" evidence="1">
    <location>
        <begin position="1"/>
        <end position="18"/>
    </location>
</feature>
<gene>
    <name evidence="2" type="ORF">IX92_07020</name>
</gene>
<keyword evidence="3" id="KW-1185">Reference proteome</keyword>
<evidence type="ECO:0000256" key="1">
    <source>
        <dbReference type="SAM" id="SignalP"/>
    </source>
</evidence>
<dbReference type="KEGG" id="vcy:IX92_07020"/>
<protein>
    <submittedName>
        <fullName evidence="2">Uncharacterized protein</fullName>
    </submittedName>
</protein>
<dbReference type="RefSeq" id="WP_043007980.1">
    <property type="nucleotide sequence ID" value="NZ_CP009617.1"/>
</dbReference>
<evidence type="ECO:0000313" key="3">
    <source>
        <dbReference type="Proteomes" id="UP000030081"/>
    </source>
</evidence>
<organism evidence="2 3">
    <name type="scientific">Vibrio coralliilyticus</name>
    <dbReference type="NCBI Taxonomy" id="190893"/>
    <lineage>
        <taxon>Bacteria</taxon>
        <taxon>Pseudomonadati</taxon>
        <taxon>Pseudomonadota</taxon>
        <taxon>Gammaproteobacteria</taxon>
        <taxon>Vibrionales</taxon>
        <taxon>Vibrionaceae</taxon>
        <taxon>Vibrio</taxon>
    </lineage>
</organism>
<feature type="chain" id="PRO_5042948924" evidence="1">
    <location>
        <begin position="19"/>
        <end position="110"/>
    </location>
</feature>
<dbReference type="Proteomes" id="UP000030081">
    <property type="component" value="Chromosome 1"/>
</dbReference>
<dbReference type="EMBL" id="CP009617">
    <property type="protein sequence ID" value="AIW18810.1"/>
    <property type="molecule type" value="Genomic_DNA"/>
</dbReference>
<accession>A0AAN0SBF9</accession>
<name>A0AAN0SBF9_9VIBR</name>
<evidence type="ECO:0000313" key="2">
    <source>
        <dbReference type="EMBL" id="AIW18810.1"/>
    </source>
</evidence>
<proteinExistence type="predicted"/>
<sequence length="110" mass="12161">MKKIIFLIGMIVSSNSIADTWTGPVTIEDIYVWNSTYINVRVSPFINSESCNDHQGYQVKTGTEAEWVNRMYSQLLAAHMAGKKVSFLLSGCGPKGVIKSISFTQPKTPS</sequence>
<reference evidence="2 3" key="1">
    <citation type="submission" date="2014-10" db="EMBL/GenBank/DDBJ databases">
        <title>The Complete Genome Sequence for the Shellfish Pathogen Vibrio coralliilyticus RE98 Isolated from a Shellfish Hatchery.</title>
        <authorList>
            <person name="Richards G.P."/>
            <person name="Bono J.L."/>
            <person name="Watson M.A."/>
            <person name="Needleman D.S."/>
        </authorList>
    </citation>
    <scope>NUCLEOTIDE SEQUENCE [LARGE SCALE GENOMIC DNA]</scope>
    <source>
        <strain evidence="2 3">RE98</strain>
    </source>
</reference>
<dbReference type="AlphaFoldDB" id="A0AAN0SBF9"/>
<keyword evidence="1" id="KW-0732">Signal</keyword>